<dbReference type="InterPro" id="IPR001182">
    <property type="entry name" value="FtsW/RodA"/>
</dbReference>
<evidence type="ECO:0000256" key="14">
    <source>
        <dbReference type="ARBA" id="ARBA00044770"/>
    </source>
</evidence>
<dbReference type="STRING" id="1618550.UT39_C0003G0053"/>
<evidence type="ECO:0000313" key="17">
    <source>
        <dbReference type="EMBL" id="KKR11784.1"/>
    </source>
</evidence>
<evidence type="ECO:0000256" key="9">
    <source>
        <dbReference type="ARBA" id="ARBA00032370"/>
    </source>
</evidence>
<evidence type="ECO:0000256" key="7">
    <source>
        <dbReference type="ARBA" id="ARBA00022989"/>
    </source>
</evidence>
<dbReference type="PANTHER" id="PTHR30474:SF2">
    <property type="entry name" value="PEPTIDOGLYCAN GLYCOSYLTRANSFERASE FTSW-RELATED"/>
    <property type="match status" value="1"/>
</dbReference>
<evidence type="ECO:0000256" key="5">
    <source>
        <dbReference type="ARBA" id="ARBA00022960"/>
    </source>
</evidence>
<evidence type="ECO:0000313" key="18">
    <source>
        <dbReference type="Proteomes" id="UP000034246"/>
    </source>
</evidence>
<dbReference type="GO" id="GO:0015648">
    <property type="term" value="F:lipid-linked peptidoglycan transporter activity"/>
    <property type="evidence" value="ECO:0007669"/>
    <property type="project" value="TreeGrafter"/>
</dbReference>
<dbReference type="GO" id="GO:0051301">
    <property type="term" value="P:cell division"/>
    <property type="evidence" value="ECO:0007669"/>
    <property type="project" value="InterPro"/>
</dbReference>
<feature type="transmembrane region" description="Helical" evidence="16">
    <location>
        <begin position="340"/>
        <end position="360"/>
    </location>
</feature>
<dbReference type="EC" id="2.4.99.28" evidence="14"/>
<feature type="transmembrane region" description="Helical" evidence="16">
    <location>
        <begin position="55"/>
        <end position="74"/>
    </location>
</feature>
<comment type="subcellular location">
    <subcellularLocation>
        <location evidence="1">Membrane</location>
        <topology evidence="1">Multi-pass membrane protein</topology>
    </subcellularLocation>
</comment>
<dbReference type="GO" id="GO:0008955">
    <property type="term" value="F:peptidoglycan glycosyltransferase activity"/>
    <property type="evidence" value="ECO:0007669"/>
    <property type="project" value="UniProtKB-EC"/>
</dbReference>
<dbReference type="Pfam" id="PF01098">
    <property type="entry name" value="FTSW_RODA_SPOVE"/>
    <property type="match status" value="1"/>
</dbReference>
<dbReference type="GO" id="GO:0032153">
    <property type="term" value="C:cell division site"/>
    <property type="evidence" value="ECO:0007669"/>
    <property type="project" value="TreeGrafter"/>
</dbReference>
<comment type="catalytic activity">
    <reaction evidence="15">
        <text>[GlcNAc-(1-&gt;4)-Mur2Ac(oyl-L-Ala-gamma-D-Glu-L-Lys-D-Ala-D-Ala)](n)-di-trans,octa-cis-undecaprenyl diphosphate + beta-D-GlcNAc-(1-&gt;4)-Mur2Ac(oyl-L-Ala-gamma-D-Glu-L-Lys-D-Ala-D-Ala)-di-trans,octa-cis-undecaprenyl diphosphate = [GlcNAc-(1-&gt;4)-Mur2Ac(oyl-L-Ala-gamma-D-Glu-L-Lys-D-Ala-D-Ala)](n+1)-di-trans,octa-cis-undecaprenyl diphosphate + di-trans,octa-cis-undecaprenyl diphosphate + H(+)</text>
        <dbReference type="Rhea" id="RHEA:23708"/>
        <dbReference type="Rhea" id="RHEA-COMP:9602"/>
        <dbReference type="Rhea" id="RHEA-COMP:9603"/>
        <dbReference type="ChEBI" id="CHEBI:15378"/>
        <dbReference type="ChEBI" id="CHEBI:58405"/>
        <dbReference type="ChEBI" id="CHEBI:60033"/>
        <dbReference type="ChEBI" id="CHEBI:78435"/>
        <dbReference type="EC" id="2.4.99.28"/>
    </reaction>
</comment>
<feature type="transmembrane region" description="Helical" evidence="16">
    <location>
        <begin position="114"/>
        <end position="134"/>
    </location>
</feature>
<reference evidence="17 18" key="1">
    <citation type="journal article" date="2015" name="Nature">
        <title>rRNA introns, odd ribosomes, and small enigmatic genomes across a large radiation of phyla.</title>
        <authorList>
            <person name="Brown C.T."/>
            <person name="Hug L.A."/>
            <person name="Thomas B.C."/>
            <person name="Sharon I."/>
            <person name="Castelle C.J."/>
            <person name="Singh A."/>
            <person name="Wilkins M.J."/>
            <person name="Williams K.H."/>
            <person name="Banfield J.F."/>
        </authorList>
    </citation>
    <scope>NUCLEOTIDE SEQUENCE [LARGE SCALE GENOMIC DNA]</scope>
</reference>
<feature type="transmembrane region" description="Helical" evidence="16">
    <location>
        <begin position="301"/>
        <end position="320"/>
    </location>
</feature>
<dbReference type="GO" id="GO:0009252">
    <property type="term" value="P:peptidoglycan biosynthetic process"/>
    <property type="evidence" value="ECO:0007669"/>
    <property type="project" value="UniProtKB-KW"/>
</dbReference>
<evidence type="ECO:0000256" key="13">
    <source>
        <dbReference type="ARBA" id="ARBA00041418"/>
    </source>
</evidence>
<dbReference type="GO" id="GO:0008360">
    <property type="term" value="P:regulation of cell shape"/>
    <property type="evidence" value="ECO:0007669"/>
    <property type="project" value="UniProtKB-KW"/>
</dbReference>
<evidence type="ECO:0000256" key="11">
    <source>
        <dbReference type="ARBA" id="ARBA00038053"/>
    </source>
</evidence>
<dbReference type="Proteomes" id="UP000034246">
    <property type="component" value="Unassembled WGS sequence"/>
</dbReference>
<evidence type="ECO:0000256" key="6">
    <source>
        <dbReference type="ARBA" id="ARBA00022984"/>
    </source>
</evidence>
<evidence type="ECO:0000256" key="16">
    <source>
        <dbReference type="SAM" id="Phobius"/>
    </source>
</evidence>
<keyword evidence="5" id="KW-0133">Cell shape</keyword>
<keyword evidence="3" id="KW-0808">Transferase</keyword>
<feature type="transmembrane region" description="Helical" evidence="16">
    <location>
        <begin position="266"/>
        <end position="289"/>
    </location>
</feature>
<dbReference type="GO" id="GO:0005886">
    <property type="term" value="C:plasma membrane"/>
    <property type="evidence" value="ECO:0007669"/>
    <property type="project" value="TreeGrafter"/>
</dbReference>
<evidence type="ECO:0000256" key="3">
    <source>
        <dbReference type="ARBA" id="ARBA00022679"/>
    </source>
</evidence>
<evidence type="ECO:0000256" key="8">
    <source>
        <dbReference type="ARBA" id="ARBA00023136"/>
    </source>
</evidence>
<comment type="similarity">
    <text evidence="11">Belongs to the SEDS family. FtsW subfamily.</text>
</comment>
<evidence type="ECO:0000256" key="12">
    <source>
        <dbReference type="ARBA" id="ARBA00041185"/>
    </source>
</evidence>
<keyword evidence="6" id="KW-0573">Peptidoglycan synthesis</keyword>
<organism evidence="17 18">
    <name type="scientific">Candidatus Woesebacteria bacterium GW2011_GWA1_39_21</name>
    <dbReference type="NCBI Taxonomy" id="1618550"/>
    <lineage>
        <taxon>Bacteria</taxon>
        <taxon>Candidatus Woeseibacteriota</taxon>
    </lineage>
</organism>
<dbReference type="AlphaFoldDB" id="A0A0G0N6H0"/>
<comment type="caution">
    <text evidence="17">The sequence shown here is derived from an EMBL/GenBank/DDBJ whole genome shotgun (WGS) entry which is preliminary data.</text>
</comment>
<keyword evidence="4 16" id="KW-0812">Transmembrane</keyword>
<evidence type="ECO:0000256" key="15">
    <source>
        <dbReference type="ARBA" id="ARBA00049902"/>
    </source>
</evidence>
<feature type="transmembrane region" description="Helical" evidence="16">
    <location>
        <begin position="187"/>
        <end position="207"/>
    </location>
</feature>
<evidence type="ECO:0000256" key="1">
    <source>
        <dbReference type="ARBA" id="ARBA00004141"/>
    </source>
</evidence>
<feature type="transmembrane region" description="Helical" evidence="16">
    <location>
        <begin position="81"/>
        <end position="102"/>
    </location>
</feature>
<feature type="transmembrane region" description="Helical" evidence="16">
    <location>
        <begin position="12"/>
        <end position="35"/>
    </location>
</feature>
<keyword evidence="8 16" id="KW-0472">Membrane</keyword>
<evidence type="ECO:0000256" key="4">
    <source>
        <dbReference type="ARBA" id="ARBA00022692"/>
    </source>
</evidence>
<evidence type="ECO:0000256" key="10">
    <source>
        <dbReference type="ARBA" id="ARBA00033270"/>
    </source>
</evidence>
<protein>
    <recommendedName>
        <fullName evidence="12">Probable peptidoglycan glycosyltransferase FtsW</fullName>
        <ecNumber evidence="14">2.4.99.28</ecNumber>
    </recommendedName>
    <alternativeName>
        <fullName evidence="13">Cell division protein FtsW</fullName>
    </alternativeName>
    <alternativeName>
        <fullName evidence="10">Cell wall polymerase</fullName>
    </alternativeName>
    <alternativeName>
        <fullName evidence="9">Peptidoglycan polymerase</fullName>
    </alternativeName>
</protein>
<proteinExistence type="inferred from homology"/>
<sequence>MKRKKASAKHLFFFIDYRLFIPLLVLILIGLFAIMDVSAPRAMEIFSDRFYFVKQQLVWVIVGLFVFLIISQINVTIWSKFALYIYLLSIIFLILVLIPGISAKTLGARRWLNLGFFGFQPSEFAKLALCIYLAKLAANKRKLISFLLPIILTSSLVMLQPDLGTTIVIGIIAFSQLVFSGVDLRKILIIGICAIVVVFLLIIMSDYRRERLQAFLNPITSDQSDNYHIKQILYSLAIGGVSGSGIGQSKQKYLFLPEATTDSIMAIVAEETGFLGVSIILGIYIFISLRMATSLKKVKDDFLIVLAIGISSWFTGQAFINLGSVSSLLPFTGVPLPFISYGGSTLLTMLTAFAIFNSVLKYSQRYEW</sequence>
<gene>
    <name evidence="17" type="ORF">UT39_C0003G0053</name>
</gene>
<accession>A0A0G0N6H0</accession>
<keyword evidence="7 16" id="KW-1133">Transmembrane helix</keyword>
<dbReference type="PANTHER" id="PTHR30474">
    <property type="entry name" value="CELL CYCLE PROTEIN"/>
    <property type="match status" value="1"/>
</dbReference>
<evidence type="ECO:0000256" key="2">
    <source>
        <dbReference type="ARBA" id="ARBA00022676"/>
    </source>
</evidence>
<dbReference type="EMBL" id="LBWP01000003">
    <property type="protein sequence ID" value="KKR11784.1"/>
    <property type="molecule type" value="Genomic_DNA"/>
</dbReference>
<name>A0A0G0N6H0_9BACT</name>
<keyword evidence="2" id="KW-0328">Glycosyltransferase</keyword>
<feature type="transmembrane region" description="Helical" evidence="16">
    <location>
        <begin position="146"/>
        <end position="175"/>
    </location>
</feature>